<organism evidence="1 2">
    <name type="scientific">Parnassius apollo</name>
    <name type="common">Apollo butterfly</name>
    <name type="synonym">Papilio apollo</name>
    <dbReference type="NCBI Taxonomy" id="110799"/>
    <lineage>
        <taxon>Eukaryota</taxon>
        <taxon>Metazoa</taxon>
        <taxon>Ecdysozoa</taxon>
        <taxon>Arthropoda</taxon>
        <taxon>Hexapoda</taxon>
        <taxon>Insecta</taxon>
        <taxon>Pterygota</taxon>
        <taxon>Neoptera</taxon>
        <taxon>Endopterygota</taxon>
        <taxon>Lepidoptera</taxon>
        <taxon>Glossata</taxon>
        <taxon>Ditrysia</taxon>
        <taxon>Papilionoidea</taxon>
        <taxon>Papilionidae</taxon>
        <taxon>Parnassiinae</taxon>
        <taxon>Parnassini</taxon>
        <taxon>Parnassius</taxon>
        <taxon>Parnassius</taxon>
    </lineage>
</organism>
<name>A0A8S3W6D3_PARAO</name>
<comment type="caution">
    <text evidence="1">The sequence shown here is derived from an EMBL/GenBank/DDBJ whole genome shotgun (WGS) entry which is preliminary data.</text>
</comment>
<evidence type="ECO:0000313" key="2">
    <source>
        <dbReference type="Proteomes" id="UP000691718"/>
    </source>
</evidence>
<dbReference type="EMBL" id="CAJQZP010000178">
    <property type="protein sequence ID" value="CAG4943341.1"/>
    <property type="molecule type" value="Genomic_DNA"/>
</dbReference>
<evidence type="ECO:0000313" key="1">
    <source>
        <dbReference type="EMBL" id="CAG4943341.1"/>
    </source>
</evidence>
<sequence length="81" mass="8562">MMVTVTVAEKKAEVVALEAAILRALEATVMVDLEAVVATITILATVIPEKLPQSAPLKDQRESLLLMKIVTSSTSAPMACP</sequence>
<keyword evidence="2" id="KW-1185">Reference proteome</keyword>
<reference evidence="1" key="1">
    <citation type="submission" date="2021-04" db="EMBL/GenBank/DDBJ databases">
        <authorList>
            <person name="Tunstrom K."/>
        </authorList>
    </citation>
    <scope>NUCLEOTIDE SEQUENCE</scope>
</reference>
<dbReference type="Proteomes" id="UP000691718">
    <property type="component" value="Unassembled WGS sequence"/>
</dbReference>
<protein>
    <submittedName>
        <fullName evidence="1">(apollo) hypothetical protein</fullName>
    </submittedName>
</protein>
<gene>
    <name evidence="1" type="ORF">PAPOLLO_LOCUS2641</name>
</gene>
<accession>A0A8S3W6D3</accession>
<proteinExistence type="predicted"/>
<dbReference type="AlphaFoldDB" id="A0A8S3W6D3"/>